<dbReference type="AlphaFoldDB" id="A0A291QKX4"/>
<gene>
    <name evidence="2" type="ORF">KY5_7200</name>
</gene>
<proteinExistence type="predicted"/>
<dbReference type="Gene3D" id="3.10.450.50">
    <property type="match status" value="1"/>
</dbReference>
<organism evidence="2 3">
    <name type="scientific">Streptomyces formicae</name>
    <dbReference type="NCBI Taxonomy" id="1616117"/>
    <lineage>
        <taxon>Bacteria</taxon>
        <taxon>Bacillati</taxon>
        <taxon>Actinomycetota</taxon>
        <taxon>Actinomycetes</taxon>
        <taxon>Kitasatosporales</taxon>
        <taxon>Streptomycetaceae</taxon>
        <taxon>Streptomyces</taxon>
    </lineage>
</organism>
<dbReference type="Proteomes" id="UP000221011">
    <property type="component" value="Chromosome"/>
</dbReference>
<reference evidence="2 3" key="1">
    <citation type="submission" date="2017-08" db="EMBL/GenBank/DDBJ databases">
        <title>Complete Genome Sequence of Streptomyces formicae KY5, the formicamycin producer.</title>
        <authorList>
            <person name="Holmes N.A."/>
            <person name="Devine R."/>
            <person name="Qin Z."/>
            <person name="Seipke R.F."/>
            <person name="Wilkinson B."/>
            <person name="Hutchings M.I."/>
        </authorList>
    </citation>
    <scope>NUCLEOTIDE SEQUENCE [LARGE SCALE GENOMIC DNA]</scope>
    <source>
        <strain evidence="2 3">KY5</strain>
    </source>
</reference>
<accession>A0A291QKX4</accession>
<evidence type="ECO:0000256" key="1">
    <source>
        <dbReference type="SAM" id="SignalP"/>
    </source>
</evidence>
<keyword evidence="1" id="KW-0732">Signal</keyword>
<name>A0A291QKX4_9ACTN</name>
<feature type="signal peptide" evidence="1">
    <location>
        <begin position="1"/>
        <end position="28"/>
    </location>
</feature>
<keyword evidence="3" id="KW-1185">Reference proteome</keyword>
<feature type="chain" id="PRO_5012041758" description="Secreted protein" evidence="1">
    <location>
        <begin position="29"/>
        <end position="167"/>
    </location>
</feature>
<dbReference type="KEGG" id="sfk:KY5_7200"/>
<evidence type="ECO:0000313" key="2">
    <source>
        <dbReference type="EMBL" id="ATL32218.1"/>
    </source>
</evidence>
<dbReference type="EMBL" id="CP022685">
    <property type="protein sequence ID" value="ATL32218.1"/>
    <property type="molecule type" value="Genomic_DNA"/>
</dbReference>
<evidence type="ECO:0008006" key="4">
    <source>
        <dbReference type="Google" id="ProtNLM"/>
    </source>
</evidence>
<dbReference type="RefSeq" id="WP_234363030.1">
    <property type="nucleotide sequence ID" value="NZ_CP022685.1"/>
</dbReference>
<evidence type="ECO:0000313" key="3">
    <source>
        <dbReference type="Proteomes" id="UP000221011"/>
    </source>
</evidence>
<sequence length="167" mass="18246">MTAYPKARRLTSAASALLLALAVPVASASSVERDSLSRAPDTVPTRSGSPASTVDHVANFYGAYIDAVHDTGRGSLTKSLRHHYLTAGLRKSLSGWEAAHHRDGVLRAKGVPSAWKVTYQDSGMGHCWTRVTLTWHDRRHRVHHSYLLVQSDTATMDISGIRMDSAR</sequence>
<protein>
    <recommendedName>
        <fullName evidence="4">Secreted protein</fullName>
    </recommendedName>
</protein>